<dbReference type="AlphaFoldDB" id="A0AAV7VZZ4"/>
<reference evidence="2" key="1">
    <citation type="journal article" date="2022" name="bioRxiv">
        <title>Sequencing and chromosome-scale assembly of the giantPleurodeles waltlgenome.</title>
        <authorList>
            <person name="Brown T."/>
            <person name="Elewa A."/>
            <person name="Iarovenko S."/>
            <person name="Subramanian E."/>
            <person name="Araus A.J."/>
            <person name="Petzold A."/>
            <person name="Susuki M."/>
            <person name="Suzuki K.-i.T."/>
            <person name="Hayashi T."/>
            <person name="Toyoda A."/>
            <person name="Oliveira C."/>
            <person name="Osipova E."/>
            <person name="Leigh N.D."/>
            <person name="Simon A."/>
            <person name="Yun M.H."/>
        </authorList>
    </citation>
    <scope>NUCLEOTIDE SEQUENCE</scope>
    <source>
        <strain evidence="2">20211129_DDA</strain>
        <tissue evidence="2">Liver</tissue>
    </source>
</reference>
<accession>A0AAV7VZZ4</accession>
<feature type="compositionally biased region" description="Basic residues" evidence="1">
    <location>
        <begin position="96"/>
        <end position="107"/>
    </location>
</feature>
<dbReference type="EMBL" id="JANPWB010000002">
    <property type="protein sequence ID" value="KAJ1207142.1"/>
    <property type="molecule type" value="Genomic_DNA"/>
</dbReference>
<feature type="region of interest" description="Disordered" evidence="1">
    <location>
        <begin position="158"/>
        <end position="192"/>
    </location>
</feature>
<name>A0AAV7VZZ4_PLEWA</name>
<feature type="region of interest" description="Disordered" evidence="1">
    <location>
        <begin position="81"/>
        <end position="137"/>
    </location>
</feature>
<protein>
    <submittedName>
        <fullName evidence="2">Uncharacterized protein</fullName>
    </submittedName>
</protein>
<gene>
    <name evidence="2" type="ORF">NDU88_002534</name>
</gene>
<evidence type="ECO:0000313" key="3">
    <source>
        <dbReference type="Proteomes" id="UP001066276"/>
    </source>
</evidence>
<keyword evidence="3" id="KW-1185">Reference proteome</keyword>
<feature type="compositionally biased region" description="Low complexity" evidence="1">
    <location>
        <begin position="82"/>
        <end position="95"/>
    </location>
</feature>
<proteinExistence type="predicted"/>
<evidence type="ECO:0000256" key="1">
    <source>
        <dbReference type="SAM" id="MobiDB-lite"/>
    </source>
</evidence>
<feature type="region of interest" description="Disordered" evidence="1">
    <location>
        <begin position="266"/>
        <end position="287"/>
    </location>
</feature>
<organism evidence="2 3">
    <name type="scientific">Pleurodeles waltl</name>
    <name type="common">Iberian ribbed newt</name>
    <dbReference type="NCBI Taxonomy" id="8319"/>
    <lineage>
        <taxon>Eukaryota</taxon>
        <taxon>Metazoa</taxon>
        <taxon>Chordata</taxon>
        <taxon>Craniata</taxon>
        <taxon>Vertebrata</taxon>
        <taxon>Euteleostomi</taxon>
        <taxon>Amphibia</taxon>
        <taxon>Batrachia</taxon>
        <taxon>Caudata</taxon>
        <taxon>Salamandroidea</taxon>
        <taxon>Salamandridae</taxon>
        <taxon>Pleurodelinae</taxon>
        <taxon>Pleurodeles</taxon>
    </lineage>
</organism>
<feature type="region of interest" description="Disordered" evidence="1">
    <location>
        <begin position="1"/>
        <end position="24"/>
    </location>
</feature>
<comment type="caution">
    <text evidence="2">The sequence shown here is derived from an EMBL/GenBank/DDBJ whole genome shotgun (WGS) entry which is preliminary data.</text>
</comment>
<sequence>MGARGGLSPSTRIMAGSPPGAQPWQQPAVSAFLFSARGPPLLTRCAAPLPFAVPRAWSHSADRIGPGTPPRGPGVHIALHVSRGPSAPTGAPGPSGRRRVQSARPPRRLIQPEESFPSVRLTSFSRPSRHASMHAPRGCPALRVSSRSLLPTVAHFSLPARPAQPSPSGTSEQGRGGDSGRRGPLVSADIAQPPQPMGALLQAAAPAPPSRSQHLFSGAAAPRASGSALASSGRLSPGRHVGFWPAGLWQAPAVQSPQPLISEGSSAFRDPVGPVRRRHQSVGSGFFGRMTEGSRALSQCDRHLDARSHAPKTILNNEKIHKYK</sequence>
<dbReference type="Proteomes" id="UP001066276">
    <property type="component" value="Chromosome 1_2"/>
</dbReference>
<evidence type="ECO:0000313" key="2">
    <source>
        <dbReference type="EMBL" id="KAJ1207142.1"/>
    </source>
</evidence>